<sequence length="354" mass="40556">MEMKEEEGTSRTQISRRYPPHIKEEILTWAREGRNWSQRAKELGIRHQSAYYWVASAHKKQFPHIKPLRKKTEKRATPIQVNSKIVKFVCGLYERNPKITLVKICKRLQEELGVTAAVSTIHKYLRGMVFARSKNPCPNYKSPENNEETREYISTLLNYMKAGKEIIWLGGLVYNLHTRKSVSRLEELHIHSLAAISSSLGFLHASFKRGPHSSDDIETWIHEHLQPELLTNAVIVSDTFDKYNSSSKNPDRLRLAPLFSERLNPCETYWGKVTEELKSRILSGDIQIPFGGSTDENARLAYLENLISESMTTVMVSNSIRRDGESICERAVRDSMTNLVEVLQLVSGLKLESS</sequence>
<dbReference type="SUPFAM" id="SSF46689">
    <property type="entry name" value="Homeodomain-like"/>
    <property type="match status" value="1"/>
</dbReference>
<dbReference type="WBParaSite" id="HDID_0000507101-mRNA-1">
    <property type="protein sequence ID" value="HDID_0000507101-mRNA-1"/>
    <property type="gene ID" value="HDID_0000507101"/>
</dbReference>
<reference evidence="3" key="1">
    <citation type="submission" date="2017-02" db="UniProtKB">
        <authorList>
            <consortium name="WormBaseParasite"/>
        </authorList>
    </citation>
    <scope>IDENTIFICATION</scope>
</reference>
<organism evidence="3">
    <name type="scientific">Hymenolepis diminuta</name>
    <name type="common">Rat tapeworm</name>
    <dbReference type="NCBI Taxonomy" id="6216"/>
    <lineage>
        <taxon>Eukaryota</taxon>
        <taxon>Metazoa</taxon>
        <taxon>Spiralia</taxon>
        <taxon>Lophotrochozoa</taxon>
        <taxon>Platyhelminthes</taxon>
        <taxon>Cestoda</taxon>
        <taxon>Eucestoda</taxon>
        <taxon>Cyclophyllidea</taxon>
        <taxon>Hymenolepididae</taxon>
        <taxon>Hymenolepis</taxon>
    </lineage>
</organism>
<name>A0A0R3SJF6_HYMDI</name>
<dbReference type="PANTHER" id="PTHR48472">
    <property type="entry name" value="TC1-LIKE TRANSPOSASE DDE DOMAIN-CONTAINING PROTEIN"/>
    <property type="match status" value="1"/>
</dbReference>
<dbReference type="Proteomes" id="UP000274504">
    <property type="component" value="Unassembled WGS sequence"/>
</dbReference>
<proteinExistence type="predicted"/>
<dbReference type="OrthoDB" id="6231388at2759"/>
<dbReference type="InterPro" id="IPR009057">
    <property type="entry name" value="Homeodomain-like_sf"/>
</dbReference>
<gene>
    <name evidence="1" type="ORF">HDID_LOCUS5067</name>
</gene>
<evidence type="ECO:0000313" key="3">
    <source>
        <dbReference type="WBParaSite" id="HDID_0000507101-mRNA-1"/>
    </source>
</evidence>
<reference evidence="1 2" key="2">
    <citation type="submission" date="2018-11" db="EMBL/GenBank/DDBJ databases">
        <authorList>
            <consortium name="Pathogen Informatics"/>
        </authorList>
    </citation>
    <scope>NUCLEOTIDE SEQUENCE [LARGE SCALE GENOMIC DNA]</scope>
</reference>
<accession>A0A0R3SJF6</accession>
<evidence type="ECO:0000313" key="1">
    <source>
        <dbReference type="EMBL" id="VDL57385.1"/>
    </source>
</evidence>
<dbReference type="PANTHER" id="PTHR48472:SF1">
    <property type="entry name" value="TC1-LIKE TRANSPOSASE DDE DOMAIN-CONTAINING PROTEIN"/>
    <property type="match status" value="1"/>
</dbReference>
<dbReference type="AlphaFoldDB" id="A0A0R3SJF6"/>
<dbReference type="EMBL" id="UYSG01002292">
    <property type="protein sequence ID" value="VDL57385.1"/>
    <property type="molecule type" value="Genomic_DNA"/>
</dbReference>
<protein>
    <submittedName>
        <fullName evidence="3">Homeodomain-like domain protein</fullName>
    </submittedName>
</protein>
<evidence type="ECO:0000313" key="2">
    <source>
        <dbReference type="Proteomes" id="UP000274504"/>
    </source>
</evidence>